<evidence type="ECO:0000313" key="1">
    <source>
        <dbReference type="EMBL" id="RDX93703.1"/>
    </source>
</evidence>
<proteinExistence type="predicted"/>
<dbReference type="AlphaFoldDB" id="A0A371GTD0"/>
<protein>
    <submittedName>
        <fullName evidence="1">Uncharacterized protein</fullName>
    </submittedName>
</protein>
<feature type="non-terminal residue" evidence="1">
    <location>
        <position position="1"/>
    </location>
</feature>
<dbReference type="OrthoDB" id="1731207at2759"/>
<reference evidence="1" key="1">
    <citation type="submission" date="2018-05" db="EMBL/GenBank/DDBJ databases">
        <title>Draft genome of Mucuna pruriens seed.</title>
        <authorList>
            <person name="Nnadi N.E."/>
            <person name="Vos R."/>
            <person name="Hasami M.H."/>
            <person name="Devisetty U.K."/>
            <person name="Aguiy J.C."/>
        </authorList>
    </citation>
    <scope>NUCLEOTIDE SEQUENCE [LARGE SCALE GENOMIC DNA]</scope>
    <source>
        <strain evidence="1">JCA_2017</strain>
    </source>
</reference>
<comment type="caution">
    <text evidence="1">The sequence shown here is derived from an EMBL/GenBank/DDBJ whole genome shotgun (WGS) entry which is preliminary data.</text>
</comment>
<evidence type="ECO:0000313" key="2">
    <source>
        <dbReference type="Proteomes" id="UP000257109"/>
    </source>
</evidence>
<gene>
    <name evidence="1" type="ORF">CR513_23995</name>
</gene>
<name>A0A371GTD0_MUCPR</name>
<dbReference type="EMBL" id="QJKJ01004548">
    <property type="protein sequence ID" value="RDX93703.1"/>
    <property type="molecule type" value="Genomic_DNA"/>
</dbReference>
<dbReference type="Proteomes" id="UP000257109">
    <property type="component" value="Unassembled WGS sequence"/>
</dbReference>
<organism evidence="1 2">
    <name type="scientific">Mucuna pruriens</name>
    <name type="common">Velvet bean</name>
    <name type="synonym">Dolichos pruriens</name>
    <dbReference type="NCBI Taxonomy" id="157652"/>
    <lineage>
        <taxon>Eukaryota</taxon>
        <taxon>Viridiplantae</taxon>
        <taxon>Streptophyta</taxon>
        <taxon>Embryophyta</taxon>
        <taxon>Tracheophyta</taxon>
        <taxon>Spermatophyta</taxon>
        <taxon>Magnoliopsida</taxon>
        <taxon>eudicotyledons</taxon>
        <taxon>Gunneridae</taxon>
        <taxon>Pentapetalae</taxon>
        <taxon>rosids</taxon>
        <taxon>fabids</taxon>
        <taxon>Fabales</taxon>
        <taxon>Fabaceae</taxon>
        <taxon>Papilionoideae</taxon>
        <taxon>50 kb inversion clade</taxon>
        <taxon>NPAAA clade</taxon>
        <taxon>indigoferoid/millettioid clade</taxon>
        <taxon>Phaseoleae</taxon>
        <taxon>Mucuna</taxon>
    </lineage>
</organism>
<keyword evidence="2" id="KW-1185">Reference proteome</keyword>
<sequence length="64" mass="7450">MTIIVRDIEVRGVATVMSMAFVRDYDEDPRRAPLDTLDCKVPLFVKDGDAKSYLEWEMWVDQVL</sequence>
<accession>A0A371GTD0</accession>